<evidence type="ECO:0000313" key="4">
    <source>
        <dbReference type="Proteomes" id="UP000030848"/>
    </source>
</evidence>
<proteinExistence type="predicted"/>
<dbReference type="SMART" id="SM01043">
    <property type="entry name" value="BTAD"/>
    <property type="match status" value="1"/>
</dbReference>
<dbReference type="Proteomes" id="UP000030848">
    <property type="component" value="Unassembled WGS sequence"/>
</dbReference>
<dbReference type="PANTHER" id="PTHR47691:SF3">
    <property type="entry name" value="HTH-TYPE TRANSCRIPTIONAL REGULATOR RV0890C-RELATED"/>
    <property type="match status" value="1"/>
</dbReference>
<accession>A0A837DD13</accession>
<dbReference type="CDD" id="cd15831">
    <property type="entry name" value="BTAD"/>
    <property type="match status" value="1"/>
</dbReference>
<dbReference type="InterPro" id="IPR041664">
    <property type="entry name" value="AAA_16"/>
</dbReference>
<evidence type="ECO:0000256" key="1">
    <source>
        <dbReference type="SAM" id="MobiDB-lite"/>
    </source>
</evidence>
<organism evidence="3 4">
    <name type="scientific">Saccharomonospora viridis</name>
    <dbReference type="NCBI Taxonomy" id="1852"/>
    <lineage>
        <taxon>Bacteria</taxon>
        <taxon>Bacillati</taxon>
        <taxon>Actinomycetota</taxon>
        <taxon>Actinomycetes</taxon>
        <taxon>Pseudonocardiales</taxon>
        <taxon>Pseudonocardiaceae</taxon>
        <taxon>Saccharomonospora</taxon>
    </lineage>
</organism>
<dbReference type="SUPFAM" id="SSF52540">
    <property type="entry name" value="P-loop containing nucleoside triphosphate hydrolases"/>
    <property type="match status" value="1"/>
</dbReference>
<dbReference type="EMBL" id="JRZE01000003">
    <property type="protein sequence ID" value="KHF44838.1"/>
    <property type="molecule type" value="Genomic_DNA"/>
</dbReference>
<feature type="region of interest" description="Disordered" evidence="1">
    <location>
        <begin position="872"/>
        <end position="895"/>
    </location>
</feature>
<dbReference type="Pfam" id="PF03704">
    <property type="entry name" value="BTAD"/>
    <property type="match status" value="1"/>
</dbReference>
<gene>
    <name evidence="3" type="ORF">MINT15_17200</name>
</gene>
<dbReference type="PANTHER" id="PTHR47691">
    <property type="entry name" value="REGULATOR-RELATED"/>
    <property type="match status" value="1"/>
</dbReference>
<dbReference type="AlphaFoldDB" id="A0A837DD13"/>
<evidence type="ECO:0000259" key="2">
    <source>
        <dbReference type="SMART" id="SM01043"/>
    </source>
</evidence>
<dbReference type="InterPro" id="IPR011990">
    <property type="entry name" value="TPR-like_helical_dom_sf"/>
</dbReference>
<sequence>MLSMLVANAGRSVDVETLIDVAWEPHELPSNPFDSLNTRITRLRTLLAPQADVSWCAGGCVLTVDAERADAVLFERMVEEAHWCSDREAITVLDRALRLWRGDPLPDLRRNGLEHPEGVRLRQLRARAVEDLAVRELRIGAVEDAASRLLALLSAEPLRERACGYAMWALHRLGMTADAVTCYDQLVERLEDELGEGPSTELRQTYRAVTGREPTPSDRPTDRIPLVGRGHELARLSTMLDRERMVTVTGPAGCGKTRLVSAALSTTDVPVTLIPLSTCDDFGLYEKVAAAVGLHSRGPDEGTDDLPMVLTEYLRGRRHILVFDGCEHLLTSVRALVRRIRARCPDVTVVATNRVRLGLAGERVLPLGSLARDGVRDPLLSRAGKLFLDRAHRVRPEFPSTDDEAHLARDLLRRADGLPLTVELLAARATGNDPALPRPWPSDLVEWSYERLSGSRRELLGAFTVFDGDVDPSAIESVVDTDGDASDALTELVRTGLLTTVDTETGTRYRTPDLVRRIVTRRFAGTDSERKIRQRHALWCADLITDAVASNDDPSAFDLLCRMEDEVCSALRWAMSEEPGLAADLSGQIGLLTAYRPRARLLPWQLRVARDPDPRLAQHAPATASGADAALRCGLSEEGLRLAARAAELATTAQHRCSAVRALICGYHDLGDDDRTAEMCHELLDSADVPDSGNADAHAFLALLAARGGRPREALRHAETAARYARASGSDPRIALATYAEGRARALTDLEEGAAVLARARSQAKSAHATWIAASAGTALADTLLTLGRVPEAAKLLQYAVDEWHRMRAPRQLRASVELGTRCLASTGDRATAEALTHELIGRSAPKELVVARAARTLVAALADVFGTERIHHPRHTPTHTAGRSVERPIPVGLL</sequence>
<dbReference type="Gene3D" id="1.25.40.10">
    <property type="entry name" value="Tetratricopeptide repeat domain"/>
    <property type="match status" value="2"/>
</dbReference>
<dbReference type="InterPro" id="IPR036388">
    <property type="entry name" value="WH-like_DNA-bd_sf"/>
</dbReference>
<dbReference type="SUPFAM" id="SSF48452">
    <property type="entry name" value="TPR-like"/>
    <property type="match status" value="2"/>
</dbReference>
<dbReference type="Gene3D" id="1.10.10.10">
    <property type="entry name" value="Winged helix-like DNA-binding domain superfamily/Winged helix DNA-binding domain"/>
    <property type="match status" value="1"/>
</dbReference>
<reference evidence="3 4" key="1">
    <citation type="submission" date="2014-10" db="EMBL/GenBank/DDBJ databases">
        <title>Genome sequence of Micropolyspora internatus JCM3315.</title>
        <authorList>
            <person name="Shin S.-K."/>
            <person name="Yi H."/>
        </authorList>
    </citation>
    <scope>NUCLEOTIDE SEQUENCE [LARGE SCALE GENOMIC DNA]</scope>
    <source>
        <strain evidence="3 4">JCM 3315</strain>
    </source>
</reference>
<dbReference type="GO" id="GO:0016887">
    <property type="term" value="F:ATP hydrolysis activity"/>
    <property type="evidence" value="ECO:0007669"/>
    <property type="project" value="InterPro"/>
</dbReference>
<protein>
    <submittedName>
        <fullName evidence="3">ATPase</fullName>
    </submittedName>
</protein>
<dbReference type="Gene3D" id="3.40.50.300">
    <property type="entry name" value="P-loop containing nucleotide triphosphate hydrolases"/>
    <property type="match status" value="1"/>
</dbReference>
<dbReference type="InterPro" id="IPR005158">
    <property type="entry name" value="BTAD"/>
</dbReference>
<name>A0A837DD13_9PSEU</name>
<dbReference type="InterPro" id="IPR027417">
    <property type="entry name" value="P-loop_NTPase"/>
</dbReference>
<feature type="domain" description="Bacterial transcriptional activator" evidence="2">
    <location>
        <begin position="69"/>
        <end position="210"/>
    </location>
</feature>
<dbReference type="Pfam" id="PF13191">
    <property type="entry name" value="AAA_16"/>
    <property type="match status" value="1"/>
</dbReference>
<evidence type="ECO:0000313" key="3">
    <source>
        <dbReference type="EMBL" id="KHF44838.1"/>
    </source>
</evidence>
<comment type="caution">
    <text evidence="3">The sequence shown here is derived from an EMBL/GenBank/DDBJ whole genome shotgun (WGS) entry which is preliminary data.</text>
</comment>